<gene>
    <name evidence="1" type="ORF">LNKW23_00360</name>
</gene>
<protein>
    <submittedName>
        <fullName evidence="1">Uncharacterized protein</fullName>
    </submittedName>
</protein>
<evidence type="ECO:0000313" key="1">
    <source>
        <dbReference type="EMBL" id="GMG80824.1"/>
    </source>
</evidence>
<accession>A0ABQ6LBP5</accession>
<organism evidence="1 2">
    <name type="scientific">Paralimibaculum aggregatum</name>
    <dbReference type="NCBI Taxonomy" id="3036245"/>
    <lineage>
        <taxon>Bacteria</taxon>
        <taxon>Pseudomonadati</taxon>
        <taxon>Pseudomonadota</taxon>
        <taxon>Alphaproteobacteria</taxon>
        <taxon>Rhodobacterales</taxon>
        <taxon>Paracoccaceae</taxon>
        <taxon>Paralimibaculum</taxon>
    </lineage>
</organism>
<dbReference type="RefSeq" id="WP_285669452.1">
    <property type="nucleotide sequence ID" value="NZ_BSYI01000001.1"/>
</dbReference>
<evidence type="ECO:0000313" key="2">
    <source>
        <dbReference type="Proteomes" id="UP001239909"/>
    </source>
</evidence>
<keyword evidence="2" id="KW-1185">Reference proteome</keyword>
<proteinExistence type="predicted"/>
<name>A0ABQ6LBP5_9RHOB</name>
<sequence>MIDPETWDWAGERDRLEKAMAEVTRETRLVPGQPVVLSFHFVPWVPGAQPDAFLASLEAEGMPAGIREKTEERPKHIAATVKLTFGLAEIREASERTARLAFRFGFAPFGWDLRG</sequence>
<dbReference type="EMBL" id="BSYI01000001">
    <property type="protein sequence ID" value="GMG80824.1"/>
    <property type="molecule type" value="Genomic_DNA"/>
</dbReference>
<reference evidence="1 2" key="1">
    <citation type="submission" date="2023-04" db="EMBL/GenBank/DDBJ databases">
        <title>Marinoamorphus aggregata gen. nov., sp. Nov., isolate from tissue of brittle star Ophioplocus japonicus.</title>
        <authorList>
            <person name="Kawano K."/>
            <person name="Sawayama S."/>
            <person name="Nakagawa S."/>
        </authorList>
    </citation>
    <scope>NUCLEOTIDE SEQUENCE [LARGE SCALE GENOMIC DNA]</scope>
    <source>
        <strain evidence="1 2">NKW23</strain>
    </source>
</reference>
<dbReference type="Proteomes" id="UP001239909">
    <property type="component" value="Unassembled WGS sequence"/>
</dbReference>
<comment type="caution">
    <text evidence="1">The sequence shown here is derived from an EMBL/GenBank/DDBJ whole genome shotgun (WGS) entry which is preliminary data.</text>
</comment>